<dbReference type="Gene3D" id="3.30.565.40">
    <property type="entry name" value="Fervidobacterium nodosum Rt17-B1 like"/>
    <property type="match status" value="1"/>
</dbReference>
<protein>
    <recommendedName>
        <fullName evidence="1">DUF3298 domain-containing protein</fullName>
    </recommendedName>
</protein>
<evidence type="ECO:0000313" key="2">
    <source>
        <dbReference type="EMBL" id="VAX19372.1"/>
    </source>
</evidence>
<dbReference type="Pfam" id="PF11738">
    <property type="entry name" value="DUF3298"/>
    <property type="match status" value="1"/>
</dbReference>
<dbReference type="Gene3D" id="3.90.640.20">
    <property type="entry name" value="Heat-shock cognate protein, ATPase"/>
    <property type="match status" value="1"/>
</dbReference>
<proteinExistence type="predicted"/>
<dbReference type="EMBL" id="UOGD01000136">
    <property type="protein sequence ID" value="VAX19372.1"/>
    <property type="molecule type" value="Genomic_DNA"/>
</dbReference>
<organism evidence="2">
    <name type="scientific">hydrothermal vent metagenome</name>
    <dbReference type="NCBI Taxonomy" id="652676"/>
    <lineage>
        <taxon>unclassified sequences</taxon>
        <taxon>metagenomes</taxon>
        <taxon>ecological metagenomes</taxon>
    </lineage>
</organism>
<evidence type="ECO:0000259" key="1">
    <source>
        <dbReference type="Pfam" id="PF11738"/>
    </source>
</evidence>
<reference evidence="2" key="1">
    <citation type="submission" date="2018-06" db="EMBL/GenBank/DDBJ databases">
        <authorList>
            <person name="Zhirakovskaya E."/>
        </authorList>
    </citation>
    <scope>NUCLEOTIDE SEQUENCE</scope>
</reference>
<feature type="domain" description="DUF3298" evidence="1">
    <location>
        <begin position="80"/>
        <end position="151"/>
    </location>
</feature>
<sequence>MTDSLISEYKSVQKDFDDYHIPWFIHKDLELSGIVQNYISLKNEVTMYTGGANDYYNVDLMVFDFSSGKKMLLNQFVRKDKMDVLLKIGENEFRRIKDFSPNISIKKSGYWFENDKFYLPDNFNISDSGFVFFYNLYEIAPRAEGYTKLFIAKDKLKGLLQNDKFFN</sequence>
<dbReference type="InterPro" id="IPR021729">
    <property type="entry name" value="DUF3298"/>
</dbReference>
<gene>
    <name evidence="2" type="ORF">MNBD_IGNAVI01-2285</name>
</gene>
<dbReference type="InterPro" id="IPR037126">
    <property type="entry name" value="PdaC/RsiV-like_sf"/>
</dbReference>
<name>A0A3B1BTY8_9ZZZZ</name>
<dbReference type="AlphaFoldDB" id="A0A3B1BTY8"/>
<accession>A0A3B1BTY8</accession>